<dbReference type="InterPro" id="IPR015064">
    <property type="entry name" value="Sda"/>
</dbReference>
<keyword evidence="2" id="KW-1185">Reference proteome</keyword>
<dbReference type="EMBL" id="FONT01000001">
    <property type="protein sequence ID" value="SFE28233.1"/>
    <property type="molecule type" value="Genomic_DNA"/>
</dbReference>
<gene>
    <name evidence="1" type="ORF">SAMN05192532_101108</name>
</gene>
<dbReference type="OrthoDB" id="2933732at2"/>
<reference evidence="1 2" key="1">
    <citation type="submission" date="2016-10" db="EMBL/GenBank/DDBJ databases">
        <authorList>
            <person name="de Groot N.N."/>
        </authorList>
    </citation>
    <scope>NUCLEOTIDE SEQUENCE [LARGE SCALE GENOMIC DNA]</scope>
    <source>
        <strain evidence="1 2">DSM 23995</strain>
    </source>
</reference>
<dbReference type="AlphaFoldDB" id="A0A1I1ZCL6"/>
<organism evidence="1 2">
    <name type="scientific">Alteribacillus iranensis</name>
    <dbReference type="NCBI Taxonomy" id="930128"/>
    <lineage>
        <taxon>Bacteria</taxon>
        <taxon>Bacillati</taxon>
        <taxon>Bacillota</taxon>
        <taxon>Bacilli</taxon>
        <taxon>Bacillales</taxon>
        <taxon>Bacillaceae</taxon>
        <taxon>Alteribacillus</taxon>
    </lineage>
</organism>
<dbReference type="SUPFAM" id="SSF100985">
    <property type="entry name" value="Sporulation inhibitor Sda"/>
    <property type="match status" value="1"/>
</dbReference>
<evidence type="ECO:0000313" key="2">
    <source>
        <dbReference type="Proteomes" id="UP000199516"/>
    </source>
</evidence>
<dbReference type="Gene3D" id="1.10.287.1100">
    <property type="entry name" value="Sporulation inhibitor A"/>
    <property type="match status" value="1"/>
</dbReference>
<accession>A0A1I1ZCL6</accession>
<dbReference type="Proteomes" id="UP000199516">
    <property type="component" value="Unassembled WGS sequence"/>
</dbReference>
<evidence type="ECO:0000313" key="1">
    <source>
        <dbReference type="EMBL" id="SFE28233.1"/>
    </source>
</evidence>
<dbReference type="InterPro" id="IPR036916">
    <property type="entry name" value="Sda_sf"/>
</dbReference>
<name>A0A1I1ZCL6_9BACI</name>
<dbReference type="RefSeq" id="WP_091656075.1">
    <property type="nucleotide sequence ID" value="NZ_FONT01000001.1"/>
</dbReference>
<sequence length="50" mass="5899">MEQLSDDLLVEAYEKAIQLELEDDFVTLIEKELRKRSLLMGNYRPVSISR</sequence>
<protein>
    <submittedName>
        <fullName evidence="1">Developmental checkpoint coupling sporulation initiation to replication initiation</fullName>
    </submittedName>
</protein>
<proteinExistence type="predicted"/>
<dbReference type="Pfam" id="PF08970">
    <property type="entry name" value="Sda"/>
    <property type="match status" value="1"/>
</dbReference>